<dbReference type="GO" id="GO:0016887">
    <property type="term" value="F:ATP hydrolysis activity"/>
    <property type="evidence" value="ECO:0007669"/>
    <property type="project" value="InterPro"/>
</dbReference>
<reference evidence="15 16" key="1">
    <citation type="submission" date="2015-11" db="EMBL/GenBank/DDBJ databases">
        <title>Genomic analysis of 38 Legionella species identifies large and diverse effector repertoires.</title>
        <authorList>
            <person name="Burstein D."/>
            <person name="Amaro F."/>
            <person name="Zusman T."/>
            <person name="Lifshitz Z."/>
            <person name="Cohen O."/>
            <person name="Gilbert J.A."/>
            <person name="Pupko T."/>
            <person name="Shuman H.A."/>
            <person name="Segal G."/>
        </authorList>
    </citation>
    <scope>NUCLEOTIDE SEQUENCE [LARGE SCALE GENOMIC DNA]</scope>
    <source>
        <strain evidence="15 16">Bercovier 4</strain>
    </source>
</reference>
<dbReference type="Gene3D" id="3.40.50.1000">
    <property type="entry name" value="HAD superfamily/HAD-like"/>
    <property type="match status" value="1"/>
</dbReference>
<evidence type="ECO:0000256" key="6">
    <source>
        <dbReference type="ARBA" id="ARBA00022741"/>
    </source>
</evidence>
<dbReference type="InterPro" id="IPR036412">
    <property type="entry name" value="HAD-like_sf"/>
</dbReference>
<dbReference type="InterPro" id="IPR044492">
    <property type="entry name" value="P_typ_ATPase_HD_dom"/>
</dbReference>
<dbReference type="STRING" id="454.Lisr_2795"/>
<gene>
    <name evidence="15" type="primary">copA1</name>
    <name evidence="15" type="ORF">Lisr_2795</name>
</gene>
<evidence type="ECO:0000256" key="7">
    <source>
        <dbReference type="ARBA" id="ARBA00022840"/>
    </source>
</evidence>
<dbReference type="SUPFAM" id="SSF81665">
    <property type="entry name" value="Calcium ATPase, transmembrane domain M"/>
    <property type="match status" value="1"/>
</dbReference>
<dbReference type="RefSeq" id="WP_058503061.1">
    <property type="nucleotide sequence ID" value="NZ_CAAAJA010000018.1"/>
</dbReference>
<evidence type="ECO:0000313" key="15">
    <source>
        <dbReference type="EMBL" id="KTD14019.1"/>
    </source>
</evidence>
<dbReference type="GO" id="GO:0043682">
    <property type="term" value="F:P-type divalent copper transporter activity"/>
    <property type="evidence" value="ECO:0007669"/>
    <property type="project" value="TreeGrafter"/>
</dbReference>
<dbReference type="SUPFAM" id="SSF56784">
    <property type="entry name" value="HAD-like"/>
    <property type="match status" value="1"/>
</dbReference>
<dbReference type="SFLD" id="SFLDF00027">
    <property type="entry name" value="p-type_atpase"/>
    <property type="match status" value="1"/>
</dbReference>
<feature type="domain" description="P-type ATPase A" evidence="13">
    <location>
        <begin position="210"/>
        <end position="310"/>
    </location>
</feature>
<keyword evidence="10 11" id="KW-0472">Membrane</keyword>
<feature type="transmembrane region" description="Helical" evidence="11">
    <location>
        <begin position="699"/>
        <end position="718"/>
    </location>
</feature>
<dbReference type="InterPro" id="IPR023299">
    <property type="entry name" value="ATPase_P-typ_cyto_dom_N"/>
</dbReference>
<evidence type="ECO:0000256" key="12">
    <source>
        <dbReference type="SAM" id="MobiDB-lite"/>
    </source>
</evidence>
<keyword evidence="9 11" id="KW-1133">Transmembrane helix</keyword>
<protein>
    <submittedName>
        <fullName evidence="15">Copper efflux ATPase</fullName>
    </submittedName>
</protein>
<name>A0A0W0V1M3_9GAMM</name>
<evidence type="ECO:0000256" key="5">
    <source>
        <dbReference type="ARBA" id="ARBA00022723"/>
    </source>
</evidence>
<comment type="subcellular location">
    <subcellularLocation>
        <location evidence="1">Cell membrane</location>
        <topology evidence="1">Multi-pass membrane protein</topology>
    </subcellularLocation>
</comment>
<feature type="compositionally biased region" description="Basic residues" evidence="12">
    <location>
        <begin position="1"/>
        <end position="11"/>
    </location>
</feature>
<evidence type="ECO:0000256" key="1">
    <source>
        <dbReference type="ARBA" id="ARBA00004651"/>
    </source>
</evidence>
<dbReference type="PRINTS" id="PR00943">
    <property type="entry name" value="CUATPASE"/>
</dbReference>
<dbReference type="InterPro" id="IPR008250">
    <property type="entry name" value="ATPase_P-typ_transduc_dom_A_sf"/>
</dbReference>
<dbReference type="PRINTS" id="PR00119">
    <property type="entry name" value="CATATPASE"/>
</dbReference>
<feature type="transmembrane region" description="Helical" evidence="11">
    <location>
        <begin position="73"/>
        <end position="89"/>
    </location>
</feature>
<dbReference type="InterPro" id="IPR018303">
    <property type="entry name" value="ATPase_P-typ_P_site"/>
</dbReference>
<dbReference type="InterPro" id="IPR001757">
    <property type="entry name" value="P_typ_ATPase"/>
</dbReference>
<dbReference type="SFLD" id="SFLDS00003">
    <property type="entry name" value="Haloacid_Dehalogenase"/>
    <property type="match status" value="1"/>
</dbReference>
<dbReference type="Pfam" id="PF00702">
    <property type="entry name" value="Hydrolase"/>
    <property type="match status" value="1"/>
</dbReference>
<evidence type="ECO:0000256" key="8">
    <source>
        <dbReference type="ARBA" id="ARBA00022967"/>
    </source>
</evidence>
<evidence type="ECO:0000259" key="13">
    <source>
        <dbReference type="Pfam" id="PF00122"/>
    </source>
</evidence>
<keyword evidence="6 11" id="KW-0547">Nucleotide-binding</keyword>
<dbReference type="InterPro" id="IPR059000">
    <property type="entry name" value="ATPase_P-type_domA"/>
</dbReference>
<evidence type="ECO:0000256" key="11">
    <source>
        <dbReference type="RuleBase" id="RU362081"/>
    </source>
</evidence>
<feature type="transmembrane region" description="Helical" evidence="11">
    <location>
        <begin position="172"/>
        <end position="192"/>
    </location>
</feature>
<evidence type="ECO:0000259" key="14">
    <source>
        <dbReference type="Pfam" id="PF19335"/>
    </source>
</evidence>
<dbReference type="GO" id="GO:0005524">
    <property type="term" value="F:ATP binding"/>
    <property type="evidence" value="ECO:0007669"/>
    <property type="project" value="UniProtKB-UniRule"/>
</dbReference>
<keyword evidence="3 11" id="KW-1003">Cell membrane</keyword>
<proteinExistence type="inferred from homology"/>
<dbReference type="GO" id="GO:0060003">
    <property type="term" value="P:copper ion export"/>
    <property type="evidence" value="ECO:0007669"/>
    <property type="project" value="UniProtKB-ARBA"/>
</dbReference>
<dbReference type="GO" id="GO:0055070">
    <property type="term" value="P:copper ion homeostasis"/>
    <property type="evidence" value="ECO:0007669"/>
    <property type="project" value="TreeGrafter"/>
</dbReference>
<feature type="transmembrane region" description="Helical" evidence="11">
    <location>
        <begin position="134"/>
        <end position="160"/>
    </location>
</feature>
<feature type="transmembrane region" description="Helical" evidence="11">
    <location>
        <begin position="101"/>
        <end position="122"/>
    </location>
</feature>
<dbReference type="InterPro" id="IPR023298">
    <property type="entry name" value="ATPase_P-typ_TM_dom_sf"/>
</dbReference>
<dbReference type="CDD" id="cd02094">
    <property type="entry name" value="P-type_ATPase_Cu-like"/>
    <property type="match status" value="1"/>
</dbReference>
<dbReference type="AlphaFoldDB" id="A0A0W0V1M3"/>
<comment type="caution">
    <text evidence="15">The sequence shown here is derived from an EMBL/GenBank/DDBJ whole genome shotgun (WGS) entry which is preliminary data.</text>
</comment>
<dbReference type="NCBIfam" id="TIGR01511">
    <property type="entry name" value="ATPase-IB1_Cu"/>
    <property type="match status" value="1"/>
</dbReference>
<comment type="similarity">
    <text evidence="2 11">Belongs to the cation transport ATPase (P-type) (TC 3.A.3) family. Type IB subfamily.</text>
</comment>
<keyword evidence="4 11" id="KW-0812">Transmembrane</keyword>
<feature type="region of interest" description="Disordered" evidence="12">
    <location>
        <begin position="1"/>
        <end position="20"/>
    </location>
</feature>
<dbReference type="SFLD" id="SFLDG00002">
    <property type="entry name" value="C1.7:_P-type_atpase_like"/>
    <property type="match status" value="1"/>
</dbReference>
<dbReference type="FunFam" id="2.70.150.10:FF:000020">
    <property type="entry name" value="Copper-exporting P-type ATPase A"/>
    <property type="match status" value="1"/>
</dbReference>
<feature type="transmembrane region" description="Helical" evidence="11">
    <location>
        <begin position="671"/>
        <end position="693"/>
    </location>
</feature>
<dbReference type="PATRIC" id="fig|454.4.peg.3069"/>
<dbReference type="SUPFAM" id="SSF81653">
    <property type="entry name" value="Calcium ATPase, transduction domain A"/>
    <property type="match status" value="1"/>
</dbReference>
<dbReference type="InterPro" id="IPR045800">
    <property type="entry name" value="HMBD"/>
</dbReference>
<dbReference type="Pfam" id="PF00122">
    <property type="entry name" value="E1-E2_ATPase"/>
    <property type="match status" value="1"/>
</dbReference>
<accession>A0A0W0V1M3</accession>
<dbReference type="NCBIfam" id="TIGR01494">
    <property type="entry name" value="ATPase_P-type"/>
    <property type="match status" value="1"/>
</dbReference>
<dbReference type="InterPro" id="IPR023214">
    <property type="entry name" value="HAD_sf"/>
</dbReference>
<evidence type="ECO:0000256" key="2">
    <source>
        <dbReference type="ARBA" id="ARBA00006024"/>
    </source>
</evidence>
<dbReference type="Pfam" id="PF19335">
    <property type="entry name" value="HMBD"/>
    <property type="match status" value="1"/>
</dbReference>
<dbReference type="Gene3D" id="2.70.150.10">
    <property type="entry name" value="Calcium-transporting ATPase, cytoplasmic transduction domain A"/>
    <property type="match status" value="1"/>
</dbReference>
<dbReference type="InterPro" id="IPR027256">
    <property type="entry name" value="P-typ_ATPase_IB"/>
</dbReference>
<dbReference type="NCBIfam" id="TIGR01525">
    <property type="entry name" value="ATPase-IB_hvy"/>
    <property type="match status" value="1"/>
</dbReference>
<feature type="transmembrane region" description="Helical" evidence="11">
    <location>
        <begin position="355"/>
        <end position="378"/>
    </location>
</feature>
<evidence type="ECO:0000313" key="16">
    <source>
        <dbReference type="Proteomes" id="UP000054761"/>
    </source>
</evidence>
<keyword evidence="16" id="KW-1185">Reference proteome</keyword>
<evidence type="ECO:0000256" key="4">
    <source>
        <dbReference type="ARBA" id="ARBA00022692"/>
    </source>
</evidence>
<dbReference type="GO" id="GO:0005886">
    <property type="term" value="C:plasma membrane"/>
    <property type="evidence" value="ECO:0007669"/>
    <property type="project" value="UniProtKB-SubCell"/>
</dbReference>
<feature type="domain" description="Heavy metal binding" evidence="14">
    <location>
        <begin position="27"/>
        <end position="53"/>
    </location>
</feature>
<sequence length="726" mass="79056">MSQNHSCHHHSKTEVKHSKSEHKENTVYICPMHPEVRQSSPGLCPICGMALEPEIITAEMEVDPEYLDMRRRFWLALVLSLPVLILAMFEETVSGIVSPQLSVWIQLILATPVVLWCGFPFLQRGFNSFKSMQLNMFTLIAIGIIVAWGYSMIAALFPYWFPQAFQNENGQVAIYFEVAAVITTLVLLGQVLELKARNKTGGAIRALLSLAPETARKIDEEGNEFEVPLDEIVGGDRLRVKPGEKIPVDGEILEGQSHVDESMITGEPMPVSKHKGDTVIGATMNQNGSFVMRADHVGSETMLARIVKMVVEAQRSRASIQRIADQVSGWFVPIVLLIAILAFILWVLWGPPPAYAFALVAAVSVLIIACPCALGLATPMSITVGIGKGAQSGVLIKNAQALETMEKITTLVLDKTGTLTQGRPALTKIEPLQDFSEIDALMIAASLERQSEHPLGLAIVNQAKQRKLKLSDVSDFQAHTGRGVTGKIDSRSVVLGNERLMNEYHVEADKMLERAGLLRESGATVLFLAIDGKAAALFVIEDPIKESSQAALDFLQKQGIEIIMLTGDNVKSAKAVASRLGIREVIAEVLPEDKQRIVSELQQKNKLIAMAGDGVNDAPALAKADIGIAMGTGTDVAIESAEMTLLHGDLQGLAKAYRLSVLTMRNVRQNLFFAFIYNTLGIPLAAGLLYPFFGVLLNPMIAAAAMSLSSVSVITNALRLNWQRID</sequence>
<evidence type="ECO:0000256" key="10">
    <source>
        <dbReference type="ARBA" id="ARBA00023136"/>
    </source>
</evidence>
<keyword evidence="7 11" id="KW-0067">ATP-binding</keyword>
<dbReference type="EMBL" id="LNYH01000151">
    <property type="protein sequence ID" value="KTD14019.1"/>
    <property type="molecule type" value="Genomic_DNA"/>
</dbReference>
<evidence type="ECO:0000256" key="9">
    <source>
        <dbReference type="ARBA" id="ARBA00022989"/>
    </source>
</evidence>
<dbReference type="PROSITE" id="PS00154">
    <property type="entry name" value="ATPASE_E1_E2"/>
    <property type="match status" value="1"/>
</dbReference>
<dbReference type="GO" id="GO:0005507">
    <property type="term" value="F:copper ion binding"/>
    <property type="evidence" value="ECO:0007669"/>
    <property type="project" value="TreeGrafter"/>
</dbReference>
<feature type="transmembrane region" description="Helical" evidence="11">
    <location>
        <begin position="327"/>
        <end position="349"/>
    </location>
</feature>
<dbReference type="PANTHER" id="PTHR43520:SF8">
    <property type="entry name" value="P-TYPE CU(+) TRANSPORTER"/>
    <property type="match status" value="1"/>
</dbReference>
<dbReference type="Proteomes" id="UP000054761">
    <property type="component" value="Unassembled WGS sequence"/>
</dbReference>
<evidence type="ECO:0000256" key="3">
    <source>
        <dbReference type="ARBA" id="ARBA00022475"/>
    </source>
</evidence>
<organism evidence="15 16">
    <name type="scientific">Legionella israelensis</name>
    <dbReference type="NCBI Taxonomy" id="454"/>
    <lineage>
        <taxon>Bacteria</taxon>
        <taxon>Pseudomonadati</taxon>
        <taxon>Pseudomonadota</taxon>
        <taxon>Gammaproteobacteria</taxon>
        <taxon>Legionellales</taxon>
        <taxon>Legionellaceae</taxon>
        <taxon>Legionella</taxon>
    </lineage>
</organism>
<keyword evidence="5 11" id="KW-0479">Metal-binding</keyword>
<keyword evidence="8" id="KW-1278">Translocase</keyword>
<dbReference type="Gene3D" id="3.40.1110.10">
    <property type="entry name" value="Calcium-transporting ATPase, cytoplasmic domain N"/>
    <property type="match status" value="1"/>
</dbReference>
<dbReference type="PANTHER" id="PTHR43520">
    <property type="entry name" value="ATP7, ISOFORM B"/>
    <property type="match status" value="1"/>
</dbReference>